<dbReference type="OrthoDB" id="447510at2759"/>
<feature type="compositionally biased region" description="Polar residues" evidence="3">
    <location>
        <begin position="180"/>
        <end position="191"/>
    </location>
</feature>
<dbReference type="PANTHER" id="PTHR12327:SF0">
    <property type="entry name" value="ALPHA-TUBULIN N-ACETYLTRANSFERASE 1"/>
    <property type="match status" value="1"/>
</dbReference>
<accession>A0A8T0DND6</accession>
<dbReference type="PROSITE" id="PS51730">
    <property type="entry name" value="GNAT_ATAT"/>
    <property type="match status" value="1"/>
</dbReference>
<feature type="domain" description="N-acetyltransferase" evidence="4">
    <location>
        <begin position="1"/>
        <end position="136"/>
    </location>
</feature>
<name>A0A8T0DND6_9TREM</name>
<keyword evidence="1" id="KW-0808">Transferase</keyword>
<feature type="compositionally biased region" description="Polar residues" evidence="3">
    <location>
        <begin position="158"/>
        <end position="169"/>
    </location>
</feature>
<keyword evidence="2" id="KW-0012">Acyltransferase</keyword>
<proteinExistence type="predicted"/>
<evidence type="ECO:0000313" key="5">
    <source>
        <dbReference type="EMBL" id="KAF8569439.1"/>
    </source>
</evidence>
<feature type="region of interest" description="Disordered" evidence="3">
    <location>
        <begin position="158"/>
        <end position="191"/>
    </location>
</feature>
<sequence length="320" mass="36340">MGEFSALAQNLPHIVTSFQKFRSSSHRLYILSSTVANQVLGILKTGEKRLFLHDNRGVCTELEPLCVLDFYIHDSMQRRGYGKKLFDHMLEAEKVIPCSLAIDSPSKKMLQFLKKHYRLDQPIFASNNFVIYPGFFDATTAKVHSVYQDFRPVYSSKCSKTSEIGNHSQARPLLSRKPTEQPSYSKSTPIKQMQPGCVMNYSLPHTRVEATPTHVTMTTNTQTEQRRIESRKSTPSSTQVGSFKSNADTLLDETNTNLAHWDANKLDQRDVSVLSKQELQQSEITTDIENFGNIKLFPTIDEPKLEVVSRRVSHFNTSSC</sequence>
<protein>
    <recommendedName>
        <fullName evidence="4">N-acetyltransferase domain-containing protein</fullName>
    </recommendedName>
</protein>
<dbReference type="Pfam" id="PF05301">
    <property type="entry name" value="Acetyltransf_16"/>
    <property type="match status" value="1"/>
</dbReference>
<dbReference type="CDD" id="cd04301">
    <property type="entry name" value="NAT_SF"/>
    <property type="match status" value="1"/>
</dbReference>
<gene>
    <name evidence="5" type="ORF">P879_05708</name>
</gene>
<dbReference type="GO" id="GO:0005874">
    <property type="term" value="C:microtubule"/>
    <property type="evidence" value="ECO:0007669"/>
    <property type="project" value="InterPro"/>
</dbReference>
<organism evidence="5 6">
    <name type="scientific">Paragonimus westermani</name>
    <dbReference type="NCBI Taxonomy" id="34504"/>
    <lineage>
        <taxon>Eukaryota</taxon>
        <taxon>Metazoa</taxon>
        <taxon>Spiralia</taxon>
        <taxon>Lophotrochozoa</taxon>
        <taxon>Platyhelminthes</taxon>
        <taxon>Trematoda</taxon>
        <taxon>Digenea</taxon>
        <taxon>Plagiorchiida</taxon>
        <taxon>Troglotremata</taxon>
        <taxon>Troglotrematidae</taxon>
        <taxon>Paragonimus</taxon>
    </lineage>
</organism>
<dbReference type="InterPro" id="IPR016181">
    <property type="entry name" value="Acyl_CoA_acyltransferase"/>
</dbReference>
<dbReference type="InterPro" id="IPR007965">
    <property type="entry name" value="GNAT_ATAT"/>
</dbReference>
<dbReference type="GO" id="GO:0019799">
    <property type="term" value="F:tubulin N-acetyltransferase activity"/>
    <property type="evidence" value="ECO:0007669"/>
    <property type="project" value="InterPro"/>
</dbReference>
<dbReference type="Gene3D" id="3.40.630.30">
    <property type="match status" value="1"/>
</dbReference>
<dbReference type="Proteomes" id="UP000699462">
    <property type="component" value="Unassembled WGS sequence"/>
</dbReference>
<evidence type="ECO:0000256" key="3">
    <source>
        <dbReference type="SAM" id="MobiDB-lite"/>
    </source>
</evidence>
<dbReference type="PANTHER" id="PTHR12327">
    <property type="entry name" value="ALPHA-TUBULIN N-ACETYLTRANSFERASE 1"/>
    <property type="match status" value="1"/>
</dbReference>
<evidence type="ECO:0000259" key="4">
    <source>
        <dbReference type="PROSITE" id="PS51730"/>
    </source>
</evidence>
<evidence type="ECO:0000256" key="1">
    <source>
        <dbReference type="ARBA" id="ARBA00022679"/>
    </source>
</evidence>
<evidence type="ECO:0000256" key="2">
    <source>
        <dbReference type="ARBA" id="ARBA00023315"/>
    </source>
</evidence>
<dbReference type="InterPro" id="IPR038746">
    <property type="entry name" value="Atat"/>
</dbReference>
<comment type="caution">
    <text evidence="5">The sequence shown here is derived from an EMBL/GenBank/DDBJ whole genome shotgun (WGS) entry which is preliminary data.</text>
</comment>
<evidence type="ECO:0000313" key="6">
    <source>
        <dbReference type="Proteomes" id="UP000699462"/>
    </source>
</evidence>
<dbReference type="AlphaFoldDB" id="A0A8T0DND6"/>
<keyword evidence="6" id="KW-1185">Reference proteome</keyword>
<dbReference type="SUPFAM" id="SSF55729">
    <property type="entry name" value="Acyl-CoA N-acyltransferases (Nat)"/>
    <property type="match status" value="1"/>
</dbReference>
<dbReference type="EMBL" id="JTDF01001858">
    <property type="protein sequence ID" value="KAF8569439.1"/>
    <property type="molecule type" value="Genomic_DNA"/>
</dbReference>
<feature type="region of interest" description="Disordered" evidence="3">
    <location>
        <begin position="218"/>
        <end position="247"/>
    </location>
</feature>
<reference evidence="5 6" key="1">
    <citation type="submission" date="2019-07" db="EMBL/GenBank/DDBJ databases">
        <title>Annotation for the trematode Paragonimus westermani.</title>
        <authorList>
            <person name="Choi Y.-J."/>
        </authorList>
    </citation>
    <scope>NUCLEOTIDE SEQUENCE [LARGE SCALE GENOMIC DNA]</scope>
    <source>
        <strain evidence="5">180907_Pwestermani</strain>
    </source>
</reference>
<feature type="compositionally biased region" description="Polar residues" evidence="3">
    <location>
        <begin position="233"/>
        <end position="247"/>
    </location>
</feature>